<organism evidence="2 3">
    <name type="scientific">Thermomonospora umbrina</name>
    <dbReference type="NCBI Taxonomy" id="111806"/>
    <lineage>
        <taxon>Bacteria</taxon>
        <taxon>Bacillati</taxon>
        <taxon>Actinomycetota</taxon>
        <taxon>Actinomycetes</taxon>
        <taxon>Streptosporangiales</taxon>
        <taxon>Thermomonosporaceae</taxon>
        <taxon>Thermomonospora</taxon>
    </lineage>
</organism>
<dbReference type="Gene3D" id="3.90.850.10">
    <property type="entry name" value="Fumarylacetoacetase-like, C-terminal domain"/>
    <property type="match status" value="1"/>
</dbReference>
<name>A0A3D9SYT6_9ACTN</name>
<dbReference type="EMBL" id="QTTT01000001">
    <property type="protein sequence ID" value="REE97734.1"/>
    <property type="molecule type" value="Genomic_DNA"/>
</dbReference>
<dbReference type="GO" id="GO:0003824">
    <property type="term" value="F:catalytic activity"/>
    <property type="evidence" value="ECO:0007669"/>
    <property type="project" value="InterPro"/>
</dbReference>
<dbReference type="Proteomes" id="UP000256661">
    <property type="component" value="Unassembled WGS sequence"/>
</dbReference>
<protein>
    <submittedName>
        <fullName evidence="2">2-keto-4-pentenoate hydratase/2-oxohepta-3-ene-1,7-dioic acid hydratase in catechol pathway</fullName>
    </submittedName>
</protein>
<feature type="domain" description="Fumarylacetoacetase-like C-terminal" evidence="1">
    <location>
        <begin position="108"/>
        <end position="315"/>
    </location>
</feature>
<evidence type="ECO:0000313" key="3">
    <source>
        <dbReference type="Proteomes" id="UP000256661"/>
    </source>
</evidence>
<dbReference type="PANTHER" id="PTHR43211:SF1">
    <property type="entry name" value="BLL6422 PROTEIN"/>
    <property type="match status" value="1"/>
</dbReference>
<sequence>MFLCRFEAGEGVRLGARLDDERLVDLCPALVDLTGPSFDDPVIEFIQAGPAALDMAVDQIKDPPPDLVRPLADVRLLAPVEPPKMRNFSVYEGHVRNAVSAAIELRAGRAAAGLARLIKVAGPPRAWYRRPLYYKGNPTSVIGPDTDIVRPSYTRRLDYELELAVVVGTSGRDLTVENAHEHVFGYTILNDVSARDVLAGELLSRMGPAKGKDFDTGNVLGPWLATRDEIPDPRALTGEVRVNGRHRARCTTADMRYTIEQMLVEASRGETLVPGEVIGTGCCTWGSGLELKRFLQPGDVVELTLGPLGTLRNRVTA</sequence>
<reference evidence="2 3" key="1">
    <citation type="submission" date="2018-08" db="EMBL/GenBank/DDBJ databases">
        <title>Sequencing the genomes of 1000 actinobacteria strains.</title>
        <authorList>
            <person name="Klenk H.-P."/>
        </authorList>
    </citation>
    <scope>NUCLEOTIDE SEQUENCE [LARGE SCALE GENOMIC DNA]</scope>
    <source>
        <strain evidence="2 3">DSM 43927</strain>
    </source>
</reference>
<dbReference type="RefSeq" id="WP_116023184.1">
    <property type="nucleotide sequence ID" value="NZ_QTTT01000001.1"/>
</dbReference>
<dbReference type="PANTHER" id="PTHR43211">
    <property type="entry name" value="FUMARYLACETOACETATE HYDROLASE"/>
    <property type="match status" value="1"/>
</dbReference>
<evidence type="ECO:0000313" key="2">
    <source>
        <dbReference type="EMBL" id="REE97734.1"/>
    </source>
</evidence>
<evidence type="ECO:0000259" key="1">
    <source>
        <dbReference type="Pfam" id="PF01557"/>
    </source>
</evidence>
<keyword evidence="3" id="KW-1185">Reference proteome</keyword>
<proteinExistence type="predicted"/>
<dbReference type="InterPro" id="IPR011234">
    <property type="entry name" value="Fumarylacetoacetase-like_C"/>
</dbReference>
<dbReference type="SUPFAM" id="SSF56529">
    <property type="entry name" value="FAH"/>
    <property type="match status" value="1"/>
</dbReference>
<dbReference type="Pfam" id="PF01557">
    <property type="entry name" value="FAA_hydrolase"/>
    <property type="match status" value="1"/>
</dbReference>
<dbReference type="AlphaFoldDB" id="A0A3D9SYT6"/>
<accession>A0A3D9SYT6</accession>
<gene>
    <name evidence="2" type="ORF">DFJ69_3209</name>
</gene>
<dbReference type="InterPro" id="IPR036663">
    <property type="entry name" value="Fumarylacetoacetase_C_sf"/>
</dbReference>
<comment type="caution">
    <text evidence="2">The sequence shown here is derived from an EMBL/GenBank/DDBJ whole genome shotgun (WGS) entry which is preliminary data.</text>
</comment>
<dbReference type="OrthoDB" id="2273115at2"/>